<dbReference type="EMBL" id="FN668650">
    <property type="protein sequence ID" value="CBK22575.2"/>
    <property type="molecule type" value="Genomic_DNA"/>
</dbReference>
<evidence type="ECO:0000256" key="2">
    <source>
        <dbReference type="ARBA" id="ARBA00004496"/>
    </source>
</evidence>
<keyword evidence="5" id="KW-0677">Repeat</keyword>
<keyword evidence="4" id="KW-0963">Cytoplasm</keyword>
<evidence type="ECO:0000256" key="7">
    <source>
        <dbReference type="ARBA" id="ARBA00023242"/>
    </source>
</evidence>
<evidence type="ECO:0000313" key="10">
    <source>
        <dbReference type="EMBL" id="CBK23905.2"/>
    </source>
</evidence>
<proteinExistence type="predicted"/>
<dbReference type="InterPro" id="IPR011989">
    <property type="entry name" value="ARM-like"/>
</dbReference>
<dbReference type="InterPro" id="IPR016024">
    <property type="entry name" value="ARM-type_fold"/>
</dbReference>
<evidence type="ECO:0000259" key="8">
    <source>
        <dbReference type="Pfam" id="PF25780"/>
    </source>
</evidence>
<dbReference type="OMA" id="HIADGCK"/>
<evidence type="ECO:0000256" key="6">
    <source>
        <dbReference type="ARBA" id="ARBA00022927"/>
    </source>
</evidence>
<feature type="domain" description="IPO4/5-like TPR repeats" evidence="8">
    <location>
        <begin position="94"/>
        <end position="230"/>
    </location>
</feature>
<keyword evidence="3" id="KW-0813">Transport</keyword>
<dbReference type="GO" id="GO:0005737">
    <property type="term" value="C:cytoplasm"/>
    <property type="evidence" value="ECO:0007669"/>
    <property type="project" value="UniProtKB-SubCell"/>
</dbReference>
<dbReference type="PANTHER" id="PTHR10527">
    <property type="entry name" value="IMPORTIN BETA"/>
    <property type="match status" value="1"/>
</dbReference>
<dbReference type="GeneID" id="24923275"/>
<gene>
    <name evidence="9" type="ORF">GSBLH_T00007078001</name>
    <name evidence="10" type="ORF">GSBLH_T00007151001</name>
</gene>
<keyword evidence="7" id="KW-0539">Nucleus</keyword>
<evidence type="ECO:0000313" key="9">
    <source>
        <dbReference type="EMBL" id="CBK22575.2"/>
    </source>
</evidence>
<reference evidence="9" key="1">
    <citation type="submission" date="2010-02" db="EMBL/GenBank/DDBJ databases">
        <title>Sequencing and annotation of the Blastocystis hominis genome.</title>
        <authorList>
            <person name="Wincker P."/>
        </authorList>
    </citation>
    <scope>NUCLEOTIDE SEQUENCE</scope>
    <source>
        <strain evidence="9">Singapore isolate B</strain>
    </source>
</reference>
<evidence type="ECO:0000256" key="5">
    <source>
        <dbReference type="ARBA" id="ARBA00022737"/>
    </source>
</evidence>
<keyword evidence="11" id="KW-1185">Reference proteome</keyword>
<dbReference type="RefSeq" id="XP_012896623.1">
    <property type="nucleotide sequence ID" value="XM_013041169.1"/>
</dbReference>
<dbReference type="GO" id="GO:0006606">
    <property type="term" value="P:protein import into nucleus"/>
    <property type="evidence" value="ECO:0007669"/>
    <property type="project" value="InterPro"/>
</dbReference>
<name>D8M3V2_BLAHO</name>
<organism evidence="9">
    <name type="scientific">Blastocystis hominis</name>
    <dbReference type="NCBI Taxonomy" id="12968"/>
    <lineage>
        <taxon>Eukaryota</taxon>
        <taxon>Sar</taxon>
        <taxon>Stramenopiles</taxon>
        <taxon>Bigyra</taxon>
        <taxon>Opalozoa</taxon>
        <taxon>Opalinata</taxon>
        <taxon>Blastocystidae</taxon>
        <taxon>Blastocystis</taxon>
    </lineage>
</organism>
<dbReference type="RefSeq" id="XP_012897953.1">
    <property type="nucleotide sequence ID" value="XM_013042499.1"/>
</dbReference>
<protein>
    <recommendedName>
        <fullName evidence="8">IPO4/5-like TPR repeats domain-containing protein</fullName>
    </recommendedName>
</protein>
<dbReference type="SUPFAM" id="SSF48371">
    <property type="entry name" value="ARM repeat"/>
    <property type="match status" value="1"/>
</dbReference>
<sequence>MSSNSVTPEFAEFINALRSPDNAVRDNVIDQFFNIISSTTDSSVKSFVVVILRKLHRKLGASSMTRRKAKVLLPLLFSLVLSFLPQLFQVENDGRVRHNLCDLISQVSSLEPEWPALFPFVLSACSQESEVRVEGLYLLGELSESNESLVAEHITEIVSILSGSLQSSNLAFQVAAARTTMKIMTEMEVENVVSTFVSALPAVINTVQLVLNAQDEDSLQSLLEDLVNCARWEQRGPVICDFARQLVGPIVEMCLAIAGNESFFTGTRSLAANIVSSIAEENGGFFRKNAGAITKYLEIAVQMISDISDDASWEQGVFGDEDELSEDNSSPHVAGIMMVANLADALHAAAYKPATQLMTQCSRSENWKIRRATYVLICHIADGCKKQVEANLPWITTMMLNGLNDGRAHPRVVFVALQAIAYVSVALPVTFQKKCGAQVLQSVLQLVQKNPCLRVQAIAASCVGQFCSCEMISKKIFKNVLEPLTQWMYSLCSVK</sequence>
<dbReference type="Gene3D" id="1.25.10.10">
    <property type="entry name" value="Leucine-rich Repeat Variant"/>
    <property type="match status" value="1"/>
</dbReference>
<dbReference type="OrthoDB" id="543373at2759"/>
<feature type="domain" description="IPO4/5-like TPR repeats" evidence="8">
    <location>
        <begin position="354"/>
        <end position="449"/>
    </location>
</feature>
<dbReference type="InterPro" id="IPR057672">
    <property type="entry name" value="TPR_IPO4/5"/>
</dbReference>
<dbReference type="InParanoid" id="D8M3V2"/>
<dbReference type="Pfam" id="PF25780">
    <property type="entry name" value="TPR_IPO5"/>
    <property type="match status" value="2"/>
</dbReference>
<evidence type="ECO:0000256" key="3">
    <source>
        <dbReference type="ARBA" id="ARBA00022448"/>
    </source>
</evidence>
<dbReference type="Proteomes" id="UP000008312">
    <property type="component" value="Unassembled WGS sequence"/>
</dbReference>
<dbReference type="EMBL" id="FN668672">
    <property type="protein sequence ID" value="CBK23905.2"/>
    <property type="molecule type" value="Genomic_DNA"/>
</dbReference>
<comment type="subcellular location">
    <subcellularLocation>
        <location evidence="2">Cytoplasm</location>
    </subcellularLocation>
    <subcellularLocation>
        <location evidence="1">Nucleus</location>
    </subcellularLocation>
</comment>
<evidence type="ECO:0000256" key="1">
    <source>
        <dbReference type="ARBA" id="ARBA00004123"/>
    </source>
</evidence>
<dbReference type="GeneID" id="24923202"/>
<keyword evidence="6" id="KW-0653">Protein transport</keyword>
<dbReference type="AlphaFoldDB" id="D8M3V2"/>
<dbReference type="InterPro" id="IPR040122">
    <property type="entry name" value="Importin_beta"/>
</dbReference>
<accession>D8M3V2</accession>
<evidence type="ECO:0000313" key="11">
    <source>
        <dbReference type="Proteomes" id="UP000008312"/>
    </source>
</evidence>
<evidence type="ECO:0000256" key="4">
    <source>
        <dbReference type="ARBA" id="ARBA00022490"/>
    </source>
</evidence>